<protein>
    <submittedName>
        <fullName evidence="1">Uncharacterized protein</fullName>
    </submittedName>
</protein>
<proteinExistence type="predicted"/>
<dbReference type="AlphaFoldDB" id="A0A1W1UCS7"/>
<organism evidence="1 2">
    <name type="scientific">Deinococcus hopiensis KR-140</name>
    <dbReference type="NCBI Taxonomy" id="695939"/>
    <lineage>
        <taxon>Bacteria</taxon>
        <taxon>Thermotogati</taxon>
        <taxon>Deinococcota</taxon>
        <taxon>Deinococci</taxon>
        <taxon>Deinococcales</taxon>
        <taxon>Deinococcaceae</taxon>
        <taxon>Deinococcus</taxon>
    </lineage>
</organism>
<sequence>MYLKKHGAGTLMHVRRPTGRRPRVQSEHERVLRQLLEEDLDATREEHARKLEPAMGLKISDRTVDRVFRQQGITPKKTRVSCEHKEELRQQLLNGQKPYLQTPARLVFLVERGFVCSHDLRRWSRAPDTAGRLFRPQFLGTEPNAHSGTPLTGGNLMDGARVSGVSAVRKARESPVFFASTFRPNGRPICTFQANGPFAPLILEGRVNGMSFGRYAQNILCPALTPAQAVVQGNLPAHRCASVPVADSSLRLYGPVPTSLQPRFQSG</sequence>
<evidence type="ECO:0000313" key="1">
    <source>
        <dbReference type="EMBL" id="SMB78905.1"/>
    </source>
</evidence>
<name>A0A1W1UCS7_9DEIO</name>
<keyword evidence="2" id="KW-1185">Reference proteome</keyword>
<accession>A0A1W1UCS7</accession>
<reference evidence="1 2" key="1">
    <citation type="submission" date="2017-04" db="EMBL/GenBank/DDBJ databases">
        <authorList>
            <person name="Afonso C.L."/>
            <person name="Miller P.J."/>
            <person name="Scott M.A."/>
            <person name="Spackman E."/>
            <person name="Goraichik I."/>
            <person name="Dimitrov K.M."/>
            <person name="Suarez D.L."/>
            <person name="Swayne D.E."/>
        </authorList>
    </citation>
    <scope>NUCLEOTIDE SEQUENCE [LARGE SCALE GENOMIC DNA]</scope>
    <source>
        <strain evidence="1 2">KR-140</strain>
    </source>
</reference>
<dbReference type="EMBL" id="FWWU01000003">
    <property type="protein sequence ID" value="SMB78905.1"/>
    <property type="molecule type" value="Genomic_DNA"/>
</dbReference>
<dbReference type="Proteomes" id="UP000192582">
    <property type="component" value="Unassembled WGS sequence"/>
</dbReference>
<evidence type="ECO:0000313" key="2">
    <source>
        <dbReference type="Proteomes" id="UP000192582"/>
    </source>
</evidence>
<gene>
    <name evidence="1" type="ORF">SAMN00790413_05682</name>
</gene>